<evidence type="ECO:0000256" key="4">
    <source>
        <dbReference type="ARBA" id="ARBA00022692"/>
    </source>
</evidence>
<protein>
    <submittedName>
        <fullName evidence="14">TonB-dependent receptor</fullName>
    </submittedName>
</protein>
<evidence type="ECO:0000313" key="15">
    <source>
        <dbReference type="Proteomes" id="UP000187506"/>
    </source>
</evidence>
<keyword evidence="15" id="KW-1185">Reference proteome</keyword>
<dbReference type="PANTHER" id="PTHR30069:SF29">
    <property type="entry name" value="HEMOGLOBIN AND HEMOGLOBIN-HAPTOGLOBIN-BINDING PROTEIN 1-RELATED"/>
    <property type="match status" value="1"/>
</dbReference>
<evidence type="ECO:0000256" key="1">
    <source>
        <dbReference type="ARBA" id="ARBA00004571"/>
    </source>
</evidence>
<proteinExistence type="inferred from homology"/>
<dbReference type="Pfam" id="PF07715">
    <property type="entry name" value="Plug"/>
    <property type="match status" value="1"/>
</dbReference>
<comment type="subcellular location">
    <subcellularLocation>
        <location evidence="1 10">Cell outer membrane</location>
        <topology evidence="1 10">Multi-pass membrane protein</topology>
    </subcellularLocation>
</comment>
<reference evidence="14 15" key="1">
    <citation type="submission" date="2017-01" db="EMBL/GenBank/DDBJ databases">
        <title>Complete genome of Lacinutrix venerupis DOK2-8 isolated from seawater in Dokdo.</title>
        <authorList>
            <person name="Chi W.-J."/>
            <person name="Kim J.H."/>
        </authorList>
    </citation>
    <scope>NUCLEOTIDE SEQUENCE [LARGE SCALE GENOMIC DNA]</scope>
    <source>
        <strain evidence="14 15">DOK2-8</strain>
    </source>
</reference>
<accession>A0AAC9PWZ8</accession>
<keyword evidence="7 10" id="KW-0472">Membrane</keyword>
<evidence type="ECO:0000256" key="6">
    <source>
        <dbReference type="ARBA" id="ARBA00023077"/>
    </source>
</evidence>
<dbReference type="Gene3D" id="2.170.130.10">
    <property type="entry name" value="TonB-dependent receptor, plug domain"/>
    <property type="match status" value="1"/>
</dbReference>
<keyword evidence="5" id="KW-0732">Signal</keyword>
<feature type="domain" description="TonB-dependent receptor plug" evidence="13">
    <location>
        <begin position="125"/>
        <end position="221"/>
    </location>
</feature>
<dbReference type="SUPFAM" id="SSF49464">
    <property type="entry name" value="Carboxypeptidase regulatory domain-like"/>
    <property type="match status" value="1"/>
</dbReference>
<dbReference type="GO" id="GO:0044718">
    <property type="term" value="P:siderophore transmembrane transport"/>
    <property type="evidence" value="ECO:0007669"/>
    <property type="project" value="TreeGrafter"/>
</dbReference>
<dbReference type="InterPro" id="IPR000531">
    <property type="entry name" value="Beta-barrel_TonB"/>
</dbReference>
<dbReference type="PROSITE" id="PS52016">
    <property type="entry name" value="TONB_DEPENDENT_REC_3"/>
    <property type="match status" value="1"/>
</dbReference>
<keyword evidence="8 14" id="KW-0675">Receptor</keyword>
<evidence type="ECO:0000256" key="2">
    <source>
        <dbReference type="ARBA" id="ARBA00022448"/>
    </source>
</evidence>
<keyword evidence="9 10" id="KW-0998">Cell outer membrane</keyword>
<dbReference type="Gene3D" id="2.40.170.20">
    <property type="entry name" value="TonB-dependent receptor, beta-barrel domain"/>
    <property type="match status" value="1"/>
</dbReference>
<evidence type="ECO:0000256" key="11">
    <source>
        <dbReference type="RuleBase" id="RU003357"/>
    </source>
</evidence>
<evidence type="ECO:0000259" key="12">
    <source>
        <dbReference type="Pfam" id="PF00593"/>
    </source>
</evidence>
<dbReference type="Pfam" id="PF00593">
    <property type="entry name" value="TonB_dep_Rec_b-barrel"/>
    <property type="match status" value="1"/>
</dbReference>
<feature type="domain" description="TonB-dependent receptor-like beta-barrel" evidence="12">
    <location>
        <begin position="345"/>
        <end position="769"/>
    </location>
</feature>
<dbReference type="GO" id="GO:0015344">
    <property type="term" value="F:siderophore uptake transmembrane transporter activity"/>
    <property type="evidence" value="ECO:0007669"/>
    <property type="project" value="TreeGrafter"/>
</dbReference>
<dbReference type="KEGG" id="lvn:BWR22_08585"/>
<dbReference type="InterPro" id="IPR037066">
    <property type="entry name" value="Plug_dom_sf"/>
</dbReference>
<evidence type="ECO:0000256" key="9">
    <source>
        <dbReference type="ARBA" id="ARBA00023237"/>
    </source>
</evidence>
<evidence type="ECO:0000256" key="8">
    <source>
        <dbReference type="ARBA" id="ARBA00023170"/>
    </source>
</evidence>
<evidence type="ECO:0000313" key="14">
    <source>
        <dbReference type="EMBL" id="APY00370.1"/>
    </source>
</evidence>
<dbReference type="InterPro" id="IPR036942">
    <property type="entry name" value="Beta-barrel_TonB_sf"/>
</dbReference>
<comment type="similarity">
    <text evidence="10 11">Belongs to the TonB-dependent receptor family.</text>
</comment>
<sequence>MRLFLLSILFISCQISISQNCSNTITGKVIDQHDGTILVDAKVTILETQQFVLTNFEGEFSISNLCNKTYTFEVYHAFCDSKTYKLEVSGDTYKIFRLEHHLEELNEIILEGKSVEIKSNTTLENKISKEDLEHNSANSLGDVLNNISGVSSLNTGNTIVKPIINGLHSSRVVVMNDGLRMEDQDWGSEHAPNLDVNAIDNITVIKGASALQYSGNAIGGIIITENSKTPVKDSLYGKTIVTGATNGRGGTVTSQLTKSFKSGWYGKAQGSIKRFGDFNAPDYNLSNTGVFERSLSLRAGVNKFNSGIEAYYSLYKVETGILRASHLGGAEDQVRAINSAQPLYIDDFTYNIDAPYQDVTHHIARIKAFKKFNDIGTLNFQYGYQQNNRLEFDVRRGDDKDKASLDLKLDTHTLLLDLDSKISSTTKLKLGLTGQYQTNFADPNTGVRRLIPDYDKYNFGAYAILDKKINNQLLFEIGARFDYTYLNALKFYRTSFWESRDYDTTFQDIVIDGDFGDQVLANPKLSFYNPSGTVGLNYKFNNGYKLLFNYALSSRAPNPSELFSEGLHHSASRIEYGDLQFDSETSSKVSITLLRENDNFSFSINPYANFINDFIVIEPIGISQTIRGNFQIWEYRQTNARLLGVDINSAFKLTDYFQLKNQFSLVKGKDTSRDEALINMPAASTKNTIVYKNKKLNNLNLALESEYVFRQNEYPDNNFEVYIAETETTEIVDVSTPPSAYHLLNFNSSVDFKLNNKTSLTVGFDVSNIFNKSYRNYLNRTRYYADELGRNFLINLKINY</sequence>
<name>A0AAC9PWZ8_9FLAO</name>
<dbReference type="InterPro" id="IPR039426">
    <property type="entry name" value="TonB-dep_rcpt-like"/>
</dbReference>
<dbReference type="EMBL" id="CP019352">
    <property type="protein sequence ID" value="APY00370.1"/>
    <property type="molecule type" value="Genomic_DNA"/>
</dbReference>
<dbReference type="InterPro" id="IPR008969">
    <property type="entry name" value="CarboxyPept-like_regulatory"/>
</dbReference>
<evidence type="ECO:0000256" key="7">
    <source>
        <dbReference type="ARBA" id="ARBA00023136"/>
    </source>
</evidence>
<dbReference type="Gene3D" id="2.60.40.1120">
    <property type="entry name" value="Carboxypeptidase-like, regulatory domain"/>
    <property type="match status" value="1"/>
</dbReference>
<keyword evidence="4 10" id="KW-0812">Transmembrane</keyword>
<organism evidence="14 15">
    <name type="scientific">Lacinutrix venerupis</name>
    <dbReference type="NCBI Taxonomy" id="1486034"/>
    <lineage>
        <taxon>Bacteria</taxon>
        <taxon>Pseudomonadati</taxon>
        <taxon>Bacteroidota</taxon>
        <taxon>Flavobacteriia</taxon>
        <taxon>Flavobacteriales</taxon>
        <taxon>Flavobacteriaceae</taxon>
        <taxon>Lacinutrix</taxon>
    </lineage>
</organism>
<gene>
    <name evidence="14" type="ORF">BWR22_08585</name>
</gene>
<dbReference type="PANTHER" id="PTHR30069">
    <property type="entry name" value="TONB-DEPENDENT OUTER MEMBRANE RECEPTOR"/>
    <property type="match status" value="1"/>
</dbReference>
<dbReference type="Proteomes" id="UP000187506">
    <property type="component" value="Chromosome"/>
</dbReference>
<dbReference type="SUPFAM" id="SSF56935">
    <property type="entry name" value="Porins"/>
    <property type="match status" value="1"/>
</dbReference>
<keyword evidence="6 11" id="KW-0798">TonB box</keyword>
<evidence type="ECO:0000256" key="5">
    <source>
        <dbReference type="ARBA" id="ARBA00022729"/>
    </source>
</evidence>
<evidence type="ECO:0000256" key="10">
    <source>
        <dbReference type="PROSITE-ProRule" id="PRU01360"/>
    </source>
</evidence>
<dbReference type="GO" id="GO:0009279">
    <property type="term" value="C:cell outer membrane"/>
    <property type="evidence" value="ECO:0007669"/>
    <property type="project" value="UniProtKB-SubCell"/>
</dbReference>
<dbReference type="AlphaFoldDB" id="A0AAC9PWZ8"/>
<evidence type="ECO:0000259" key="13">
    <source>
        <dbReference type="Pfam" id="PF07715"/>
    </source>
</evidence>
<keyword evidence="2 10" id="KW-0813">Transport</keyword>
<dbReference type="RefSeq" id="WP_076733276.1">
    <property type="nucleotide sequence ID" value="NZ_CP019352.1"/>
</dbReference>
<dbReference type="Pfam" id="PF13715">
    <property type="entry name" value="CarbopepD_reg_2"/>
    <property type="match status" value="1"/>
</dbReference>
<keyword evidence="3 10" id="KW-1134">Transmembrane beta strand</keyword>
<evidence type="ECO:0000256" key="3">
    <source>
        <dbReference type="ARBA" id="ARBA00022452"/>
    </source>
</evidence>
<dbReference type="InterPro" id="IPR012910">
    <property type="entry name" value="Plug_dom"/>
</dbReference>